<dbReference type="Gramene" id="KFK26427">
    <property type="protein sequence ID" value="KFK26427"/>
    <property type="gene ID" value="AALP_AA8G246900"/>
</dbReference>
<dbReference type="Proteomes" id="UP000029120">
    <property type="component" value="Chromosome 8"/>
</dbReference>
<accession>A0A087G975</accession>
<dbReference type="EMBL" id="CM002876">
    <property type="protein sequence ID" value="KFK26427.1"/>
    <property type="molecule type" value="Genomic_DNA"/>
</dbReference>
<feature type="compositionally biased region" description="Basic and acidic residues" evidence="1">
    <location>
        <begin position="394"/>
        <end position="407"/>
    </location>
</feature>
<reference evidence="3" key="1">
    <citation type="journal article" date="2015" name="Nat. Plants">
        <title>Genome expansion of Arabis alpina linked with retrotransposition and reduced symmetric DNA methylation.</title>
        <authorList>
            <person name="Willing E.M."/>
            <person name="Rawat V."/>
            <person name="Mandakova T."/>
            <person name="Maumus F."/>
            <person name="James G.V."/>
            <person name="Nordstroem K.J."/>
            <person name="Becker C."/>
            <person name="Warthmann N."/>
            <person name="Chica C."/>
            <person name="Szarzynska B."/>
            <person name="Zytnicki M."/>
            <person name="Albani M.C."/>
            <person name="Kiefer C."/>
            <person name="Bergonzi S."/>
            <person name="Castaings L."/>
            <person name="Mateos J.L."/>
            <person name="Berns M.C."/>
            <person name="Bujdoso N."/>
            <person name="Piofczyk T."/>
            <person name="de Lorenzo L."/>
            <person name="Barrero-Sicilia C."/>
            <person name="Mateos I."/>
            <person name="Piednoel M."/>
            <person name="Hagmann J."/>
            <person name="Chen-Min-Tao R."/>
            <person name="Iglesias-Fernandez R."/>
            <person name="Schuster S.C."/>
            <person name="Alonso-Blanco C."/>
            <person name="Roudier F."/>
            <person name="Carbonero P."/>
            <person name="Paz-Ares J."/>
            <person name="Davis S.J."/>
            <person name="Pecinka A."/>
            <person name="Quesneville H."/>
            <person name="Colot V."/>
            <person name="Lysak M.A."/>
            <person name="Weigel D."/>
            <person name="Coupland G."/>
            <person name="Schneeberger K."/>
        </authorList>
    </citation>
    <scope>NUCLEOTIDE SEQUENCE [LARGE SCALE GENOMIC DNA]</scope>
    <source>
        <strain evidence="3">cv. Pajares</strain>
    </source>
</reference>
<feature type="compositionally biased region" description="Basic and acidic residues" evidence="1">
    <location>
        <begin position="313"/>
        <end position="338"/>
    </location>
</feature>
<dbReference type="AlphaFoldDB" id="A0A087G975"/>
<evidence type="ECO:0000256" key="1">
    <source>
        <dbReference type="SAM" id="MobiDB-lite"/>
    </source>
</evidence>
<organism evidence="2 3">
    <name type="scientific">Arabis alpina</name>
    <name type="common">Alpine rock-cress</name>
    <dbReference type="NCBI Taxonomy" id="50452"/>
    <lineage>
        <taxon>Eukaryota</taxon>
        <taxon>Viridiplantae</taxon>
        <taxon>Streptophyta</taxon>
        <taxon>Embryophyta</taxon>
        <taxon>Tracheophyta</taxon>
        <taxon>Spermatophyta</taxon>
        <taxon>Magnoliopsida</taxon>
        <taxon>eudicotyledons</taxon>
        <taxon>Gunneridae</taxon>
        <taxon>Pentapetalae</taxon>
        <taxon>rosids</taxon>
        <taxon>malvids</taxon>
        <taxon>Brassicales</taxon>
        <taxon>Brassicaceae</taxon>
        <taxon>Arabideae</taxon>
        <taxon>Arabis</taxon>
    </lineage>
</organism>
<sequence length="524" mass="57957">MSSKSSVSNQLTRKRIRHDPSVTLAHASDAQFHASIPTGIPLAGPSDRRSSGASSHEVELPQYQPEGTSGGDKGGLVDYHDIEPKSPGPGLGHGISLSDCNEVRSAMTTALVDALTPAGGRFYISLKGGCQLVKSHNSQVSRLRWSRYFFVEISKRTIGEFSKPIRAGWNFHPVEPTKKKTHEDSVVTLLRRNKQHIRHWPDFLSFRIHRSYPRFSSGDFYIPLEDSPPRPAATSSRKKSSTRTTKKKTQPKPKKSLMAILKFDVVDSDEQVDFPEVAPPAERAGLRPEEALIALGKGKGLMGGLLVESRRAEATRLEREEAKKNKKEESERKKKEEEKKDEEDEVEEDKREEVSGAESQVERLKSSSEDDVARVVGEAKKKEKSKLKMMPEVMEARSKAQTEDDRLSSLASQVVGVLGRIEKAKEQGIPIDEGKKGKLEARLAKYNADTAEIILPPIPEDSYDDEIVDGRLTVAGKTPALSRAEVALAAVGMDEGIARDEVDKQVELAEEANGDEDNRQVEQP</sequence>
<feature type="region of interest" description="Disordered" evidence="1">
    <location>
        <begin position="1"/>
        <end position="94"/>
    </location>
</feature>
<feature type="region of interest" description="Disordered" evidence="1">
    <location>
        <begin position="313"/>
        <end position="408"/>
    </location>
</feature>
<feature type="compositionally biased region" description="Basic residues" evidence="1">
    <location>
        <begin position="236"/>
        <end position="255"/>
    </location>
</feature>
<feature type="region of interest" description="Disordered" evidence="1">
    <location>
        <begin position="226"/>
        <end position="256"/>
    </location>
</feature>
<name>A0A087G975_ARAAL</name>
<dbReference type="OrthoDB" id="10660033at2759"/>
<feature type="compositionally biased region" description="Basic and acidic residues" evidence="1">
    <location>
        <begin position="348"/>
        <end position="381"/>
    </location>
</feature>
<evidence type="ECO:0000313" key="2">
    <source>
        <dbReference type="EMBL" id="KFK26427.1"/>
    </source>
</evidence>
<feature type="compositionally biased region" description="Polar residues" evidence="1">
    <location>
        <begin position="1"/>
        <end position="11"/>
    </location>
</feature>
<gene>
    <name evidence="2" type="ordered locus">AALP_Aa8g246900</name>
</gene>
<evidence type="ECO:0000313" key="3">
    <source>
        <dbReference type="Proteomes" id="UP000029120"/>
    </source>
</evidence>
<proteinExistence type="predicted"/>
<keyword evidence="3" id="KW-1185">Reference proteome</keyword>
<protein>
    <submittedName>
        <fullName evidence="2">Uncharacterized protein</fullName>
    </submittedName>
</protein>